<proteinExistence type="predicted"/>
<gene>
    <name evidence="2" type="ORF">TUBRATIS_14860</name>
</gene>
<evidence type="ECO:0000256" key="1">
    <source>
        <dbReference type="SAM" id="SignalP"/>
    </source>
</evidence>
<dbReference type="VEuPathDB" id="MicrosporidiaDB:TUBRATIS_14860"/>
<reference evidence="2 3" key="1">
    <citation type="submission" date="2018-10" db="EMBL/GenBank/DDBJ databases">
        <title>Draft genome sequence of the microsporidian Tubulinosema ratisbonensis.</title>
        <authorList>
            <person name="Polonais V."/>
            <person name="Peyretaillade E."/>
            <person name="Niehus S."/>
            <person name="Wawrzyniak I."/>
            <person name="Franchet A."/>
            <person name="Gaspin C."/>
            <person name="Reichstadt M."/>
            <person name="Belser C."/>
            <person name="Labadie K."/>
            <person name="Delbac F."/>
            <person name="Ferrandon D."/>
        </authorList>
    </citation>
    <scope>NUCLEOTIDE SEQUENCE [LARGE SCALE GENOMIC DNA]</scope>
    <source>
        <strain evidence="2 3">Franzen</strain>
    </source>
</reference>
<dbReference type="EMBL" id="RCSS01000332">
    <property type="protein sequence ID" value="RVD92027.1"/>
    <property type="molecule type" value="Genomic_DNA"/>
</dbReference>
<organism evidence="2 3">
    <name type="scientific">Tubulinosema ratisbonensis</name>
    <dbReference type="NCBI Taxonomy" id="291195"/>
    <lineage>
        <taxon>Eukaryota</taxon>
        <taxon>Fungi</taxon>
        <taxon>Fungi incertae sedis</taxon>
        <taxon>Microsporidia</taxon>
        <taxon>Tubulinosematoidea</taxon>
        <taxon>Tubulinosematidae</taxon>
        <taxon>Tubulinosema</taxon>
    </lineage>
</organism>
<feature type="chain" id="PRO_5019407825" evidence="1">
    <location>
        <begin position="21"/>
        <end position="318"/>
    </location>
</feature>
<evidence type="ECO:0000313" key="2">
    <source>
        <dbReference type="EMBL" id="RVD92027.1"/>
    </source>
</evidence>
<evidence type="ECO:0000313" key="3">
    <source>
        <dbReference type="Proteomes" id="UP000282876"/>
    </source>
</evidence>
<name>A0A437ALR3_9MICR</name>
<feature type="signal peptide" evidence="1">
    <location>
        <begin position="1"/>
        <end position="20"/>
    </location>
</feature>
<comment type="caution">
    <text evidence="2">The sequence shown here is derived from an EMBL/GenBank/DDBJ whole genome shotgun (WGS) entry which is preliminary data.</text>
</comment>
<keyword evidence="1" id="KW-0732">Signal</keyword>
<keyword evidence="3" id="KW-1185">Reference proteome</keyword>
<dbReference type="Proteomes" id="UP000282876">
    <property type="component" value="Unassembled WGS sequence"/>
</dbReference>
<accession>A0A437ALR3</accession>
<sequence>MKGLLLLIKVIFNSFLPTENRYLYYGNIPIYSHQVTVLDIQRRVNTYHPIQPNIVIYRPMYRYFCPNLTPLSLPNPSQYLYPNTTFNPPLQAVKTDTKTEQYRLLTLNNTPNESNTPSQGFPNVSSSDAIIYSFINADYQNVEKKYPLKNQNEFVIGDNLGSLIYCLKPLLKELGFNNTNLTILTNKLIEIFKIFQNVKFKSPRQFILFFSQLTYYTDNLKYLMLNIDESDNPVYLIGNNENKSACKYYTLSSVEKTFEDWMNSCGKFFKEFTLGELLQIIKEKPNIYNVLDEHYKFKQDFLLHYGAFYFAFYDFFDL</sequence>
<dbReference type="AlphaFoldDB" id="A0A437ALR3"/>
<protein>
    <submittedName>
        <fullName evidence="2">Uncharacterized protein</fullName>
    </submittedName>
</protein>